<evidence type="ECO:0000259" key="2">
    <source>
        <dbReference type="SMART" id="SM00181"/>
    </source>
</evidence>
<dbReference type="Gene3D" id="2.170.300.10">
    <property type="entry name" value="Tie2 ligand-binding domain superfamily"/>
    <property type="match status" value="1"/>
</dbReference>
<feature type="chain" id="PRO_5044666135" evidence="1">
    <location>
        <begin position="19"/>
        <end position="432"/>
    </location>
</feature>
<dbReference type="InterPro" id="IPR000742">
    <property type="entry name" value="EGF"/>
</dbReference>
<evidence type="ECO:0000313" key="4">
    <source>
        <dbReference type="RefSeq" id="XP_022312610.1"/>
    </source>
</evidence>
<sequence>MECIRWLLCVTGLSLVSTYDDLLYQKYTTQSTTYTGPYNSSKADNAVDRDLTTCTRTKAIGVTSQDKRVTWQVDLGDVYSIYSINIVFRNYDGFEMRQRGRFAGFSLYISNTGIMEQGSLVYKDGPLLPPLNFTITCFTFGRYIIFYNERLDVYNLYPSGYEDPVYTELCEFTVLGCPSGVYGNNCDAPCPTNCGERFCHTQNGTCFSCNPGTYGRNCEVTCPTNCKEQFCKMLDGSCLTCKPGWTGLFCNTICMEGWYGQNCKSECAGQCQENDTCNHVTGWCDVGCAVGWTGLFCNIEKIDISRNKYATQSHTAVGPAYIARNAVDRDVTTCMRTEDIGLNSSNKEVWWKVDLGKRYSIHRVSIMFKNYEGKEMRQRGRLAGFSIYLSTTGVINDSFVCYKDGPLLPSLNFTTDCIGSGRFVIFFNERLS</sequence>
<dbReference type="InterPro" id="IPR051941">
    <property type="entry name" value="BG_Antigen-Binding_Lectin"/>
</dbReference>
<feature type="domain" description="EGF-like" evidence="2">
    <location>
        <begin position="189"/>
        <end position="219"/>
    </location>
</feature>
<reference evidence="4 5" key="1">
    <citation type="submission" date="2025-04" db="UniProtKB">
        <authorList>
            <consortium name="RefSeq"/>
        </authorList>
    </citation>
    <scope>IDENTIFICATION</scope>
    <source>
        <tissue evidence="4 5">Whole sample</tissue>
    </source>
</reference>
<feature type="domain" description="EGF-like" evidence="2">
    <location>
        <begin position="221"/>
        <end position="251"/>
    </location>
</feature>
<dbReference type="PANTHER" id="PTHR45713">
    <property type="entry name" value="FTP DOMAIN-CONTAINING PROTEIN"/>
    <property type="match status" value="1"/>
</dbReference>
<dbReference type="Pfam" id="PF22633">
    <property type="entry name" value="F5_F8_type_C_2"/>
    <property type="match status" value="2"/>
</dbReference>
<evidence type="ECO:0000313" key="3">
    <source>
        <dbReference type="Proteomes" id="UP000694844"/>
    </source>
</evidence>
<dbReference type="AlphaFoldDB" id="A0A8B8CAD8"/>
<evidence type="ECO:0000313" key="5">
    <source>
        <dbReference type="RefSeq" id="XP_022312611.1"/>
    </source>
</evidence>
<gene>
    <name evidence="4 5" type="primary">LOC111117728</name>
</gene>
<dbReference type="SUPFAM" id="SSF49785">
    <property type="entry name" value="Galactose-binding domain-like"/>
    <property type="match status" value="2"/>
</dbReference>
<name>A0A8B8CAD8_CRAVI</name>
<dbReference type="Proteomes" id="UP000694844">
    <property type="component" value="Chromosome 10"/>
</dbReference>
<keyword evidence="1" id="KW-0732">Signal</keyword>
<keyword evidence="3" id="KW-1185">Reference proteome</keyword>
<proteinExistence type="predicted"/>
<dbReference type="GeneID" id="111117728"/>
<dbReference type="KEGG" id="cvn:111117728"/>
<dbReference type="Gene3D" id="2.60.120.260">
    <property type="entry name" value="Galactose-binding domain-like"/>
    <property type="match status" value="2"/>
</dbReference>
<dbReference type="RefSeq" id="XP_022312610.1">
    <property type="nucleotide sequence ID" value="XM_022456902.1"/>
</dbReference>
<evidence type="ECO:0000256" key="1">
    <source>
        <dbReference type="SAM" id="SignalP"/>
    </source>
</evidence>
<organism evidence="3 4">
    <name type="scientific">Crassostrea virginica</name>
    <name type="common">Eastern oyster</name>
    <dbReference type="NCBI Taxonomy" id="6565"/>
    <lineage>
        <taxon>Eukaryota</taxon>
        <taxon>Metazoa</taxon>
        <taxon>Spiralia</taxon>
        <taxon>Lophotrochozoa</taxon>
        <taxon>Mollusca</taxon>
        <taxon>Bivalvia</taxon>
        <taxon>Autobranchia</taxon>
        <taxon>Pteriomorphia</taxon>
        <taxon>Ostreida</taxon>
        <taxon>Ostreoidea</taxon>
        <taxon>Ostreidae</taxon>
        <taxon>Crassostrea</taxon>
    </lineage>
</organism>
<dbReference type="PANTHER" id="PTHR45713:SF15">
    <property type="entry name" value="F5_8 TYPE C DOMAIN-CONTAINING PROTEIN"/>
    <property type="match status" value="1"/>
</dbReference>
<accession>A0A8B8CAD8</accession>
<feature type="signal peptide" evidence="1">
    <location>
        <begin position="1"/>
        <end position="18"/>
    </location>
</feature>
<dbReference type="OrthoDB" id="10252017at2759"/>
<protein>
    <submittedName>
        <fullName evidence="4 5">Uncharacterized protein LOC111117728</fullName>
    </submittedName>
</protein>
<dbReference type="SUPFAM" id="SSF57184">
    <property type="entry name" value="Growth factor receptor domain"/>
    <property type="match status" value="1"/>
</dbReference>
<dbReference type="RefSeq" id="XP_022312611.1">
    <property type="nucleotide sequence ID" value="XM_022456903.1"/>
</dbReference>
<dbReference type="InterPro" id="IPR008979">
    <property type="entry name" value="Galactose-bd-like_sf"/>
</dbReference>
<dbReference type="InterPro" id="IPR009030">
    <property type="entry name" value="Growth_fac_rcpt_cys_sf"/>
</dbReference>
<feature type="domain" description="EGF-like" evidence="2">
    <location>
        <begin position="266"/>
        <end position="298"/>
    </location>
</feature>
<dbReference type="SMART" id="SM00181">
    <property type="entry name" value="EGF"/>
    <property type="match status" value="3"/>
</dbReference>